<accession>A0A5N4CTX7</accession>
<dbReference type="AlphaFoldDB" id="A0A5N4CTX7"/>
<sequence>MPNLGFIPMSCQVVDKFVGDILKDLPFLVSDDPAVTSLVRQKEFDELVHWHSHRPLSDDYDRTKCQFNGQCCDSGEIN</sequence>
<keyword evidence="2 3" id="KW-0067">ATP-binding</keyword>
<keyword evidence="1" id="KW-0378">Hydrolase</keyword>
<proteinExistence type="predicted"/>
<evidence type="ECO:0000313" key="4">
    <source>
        <dbReference type="Proteomes" id="UP000299084"/>
    </source>
</evidence>
<reference evidence="3 4" key="1">
    <citation type="journal article" date="2019" name="Mol. Ecol. Resour.">
        <title>Improving Illumina assemblies with Hi-C and long reads: an example with the North African dromedary.</title>
        <authorList>
            <person name="Elbers J.P."/>
            <person name="Rogers M.F."/>
            <person name="Perelman P.L."/>
            <person name="Proskuryakova A.A."/>
            <person name="Serdyukova N.A."/>
            <person name="Johnson W.E."/>
            <person name="Horin P."/>
            <person name="Corander J."/>
            <person name="Murphy D."/>
            <person name="Burger P.A."/>
        </authorList>
    </citation>
    <scope>NUCLEOTIDE SEQUENCE [LARGE SCALE GENOMIC DNA]</scope>
    <source>
        <strain evidence="3">Drom800</strain>
        <tissue evidence="3">Blood</tissue>
    </source>
</reference>
<keyword evidence="2 3" id="KW-0347">Helicase</keyword>
<dbReference type="PANTHER" id="PTHR44533:SF3">
    <property type="entry name" value="ATP-DEPENDENT RNA HELICASE DDX60-RELATED"/>
    <property type="match status" value="1"/>
</dbReference>
<name>A0A5N4CTX7_CAMDR</name>
<evidence type="ECO:0000313" key="3">
    <source>
        <dbReference type="EMBL" id="KAB1262277.1"/>
    </source>
</evidence>
<dbReference type="Proteomes" id="UP000299084">
    <property type="component" value="Unassembled WGS sequence"/>
</dbReference>
<gene>
    <name evidence="3" type="ORF">Cadr_000021613</name>
</gene>
<dbReference type="GO" id="GO:0004386">
    <property type="term" value="F:helicase activity"/>
    <property type="evidence" value="ECO:0007669"/>
    <property type="project" value="UniProtKB-KW"/>
</dbReference>
<protein>
    <submittedName>
        <fullName evidence="3">Putative ATP-dependent RNA helicase DDX60</fullName>
    </submittedName>
</protein>
<evidence type="ECO:0000256" key="1">
    <source>
        <dbReference type="ARBA" id="ARBA00022801"/>
    </source>
</evidence>
<comment type="caution">
    <text evidence="3">The sequence shown here is derived from an EMBL/GenBank/DDBJ whole genome shotgun (WGS) entry which is preliminary data.</text>
</comment>
<dbReference type="PANTHER" id="PTHR44533">
    <property type="entry name" value="DEAD/H RNA HELICASE, PUTATIVE-RELATED"/>
    <property type="match status" value="1"/>
</dbReference>
<dbReference type="EMBL" id="JWIN03000019">
    <property type="protein sequence ID" value="KAB1262277.1"/>
    <property type="molecule type" value="Genomic_DNA"/>
</dbReference>
<dbReference type="InterPro" id="IPR052431">
    <property type="entry name" value="SKI2_subfamily_helicases"/>
</dbReference>
<keyword evidence="2 3" id="KW-0547">Nucleotide-binding</keyword>
<keyword evidence="4" id="KW-1185">Reference proteome</keyword>
<evidence type="ECO:0000256" key="2">
    <source>
        <dbReference type="ARBA" id="ARBA00022806"/>
    </source>
</evidence>
<dbReference type="GO" id="GO:0003727">
    <property type="term" value="F:single-stranded RNA binding"/>
    <property type="evidence" value="ECO:0007669"/>
    <property type="project" value="TreeGrafter"/>
</dbReference>
<organism evidence="3 4">
    <name type="scientific">Camelus dromedarius</name>
    <name type="common">Dromedary</name>
    <name type="synonym">Arabian camel</name>
    <dbReference type="NCBI Taxonomy" id="9838"/>
    <lineage>
        <taxon>Eukaryota</taxon>
        <taxon>Metazoa</taxon>
        <taxon>Chordata</taxon>
        <taxon>Craniata</taxon>
        <taxon>Vertebrata</taxon>
        <taxon>Euteleostomi</taxon>
        <taxon>Mammalia</taxon>
        <taxon>Eutheria</taxon>
        <taxon>Laurasiatheria</taxon>
        <taxon>Artiodactyla</taxon>
        <taxon>Tylopoda</taxon>
        <taxon>Camelidae</taxon>
        <taxon>Camelus</taxon>
    </lineage>
</organism>
<dbReference type="GO" id="GO:0003725">
    <property type="term" value="F:double-stranded RNA binding"/>
    <property type="evidence" value="ECO:0007669"/>
    <property type="project" value="TreeGrafter"/>
</dbReference>
<dbReference type="GO" id="GO:0051607">
    <property type="term" value="P:defense response to virus"/>
    <property type="evidence" value="ECO:0007669"/>
    <property type="project" value="TreeGrafter"/>
</dbReference>
<dbReference type="GO" id="GO:0005737">
    <property type="term" value="C:cytoplasm"/>
    <property type="evidence" value="ECO:0007669"/>
    <property type="project" value="TreeGrafter"/>
</dbReference>
<dbReference type="GO" id="GO:0016787">
    <property type="term" value="F:hydrolase activity"/>
    <property type="evidence" value="ECO:0007669"/>
    <property type="project" value="UniProtKB-KW"/>
</dbReference>